<feature type="transmembrane region" description="Helical" evidence="6">
    <location>
        <begin position="92"/>
        <end position="120"/>
    </location>
</feature>
<proteinExistence type="predicted"/>
<keyword evidence="4 6" id="KW-0472">Membrane</keyword>
<dbReference type="GO" id="GO:0005886">
    <property type="term" value="C:plasma membrane"/>
    <property type="evidence" value="ECO:0007669"/>
    <property type="project" value="TreeGrafter"/>
</dbReference>
<name>A0AA38H3Y0_9TREE</name>
<dbReference type="Proteomes" id="UP001164286">
    <property type="component" value="Unassembled WGS sequence"/>
</dbReference>
<evidence type="ECO:0000256" key="3">
    <source>
        <dbReference type="ARBA" id="ARBA00022989"/>
    </source>
</evidence>
<keyword evidence="2 6" id="KW-0812">Transmembrane</keyword>
<feature type="transmembrane region" description="Helical" evidence="6">
    <location>
        <begin position="257"/>
        <end position="275"/>
    </location>
</feature>
<gene>
    <name evidence="7" type="ORF">MKK02DRAFT_40485</name>
</gene>
<dbReference type="PANTHER" id="PTHR31465:SF9">
    <property type="entry name" value="SPHINGOID LONG-CHAIN BASE TRANSPORTER RSB1"/>
    <property type="match status" value="1"/>
</dbReference>
<keyword evidence="3 6" id="KW-1133">Transmembrane helix</keyword>
<comment type="subcellular location">
    <subcellularLocation>
        <location evidence="1">Membrane</location>
        <topology evidence="1">Multi-pass membrane protein</topology>
    </subcellularLocation>
</comment>
<accession>A0AA38H3Y0</accession>
<feature type="region of interest" description="Disordered" evidence="5">
    <location>
        <begin position="221"/>
        <end position="247"/>
    </location>
</feature>
<sequence length="321" mass="34250">MATPSSTSSAAAATITNYLELRSPYDYTPELAPGLAFTIAFGLVTLVHCGIAMRYKNWAAFATLVPGGLLEIIGWAGRLWSHYSVLDSDPFIMQMCCLIVGPAFFSAWAYTVLGYCIVALGPAYSLLNPKAYLAIFVTADAVCLVLQAIGGGLAAVAAEAGTDTDAPTRIMLAGVLVQLGTMTIFSILAVDFIARVISRRPYAHRVQSLARHGLWSGAEVSPSTLPPAGSDAEKHTPAPLHGPTSADRARQLRKTQLLLIGTAFASAMLYGRGVYRSIELAQGWTGELMTHEVYFVYLDGVLVVLGYAAFAALNPGWLIEK</sequence>
<protein>
    <submittedName>
        <fullName evidence="7">RTA1 like protein-domain-containing protein</fullName>
    </submittedName>
</protein>
<evidence type="ECO:0000256" key="1">
    <source>
        <dbReference type="ARBA" id="ARBA00004141"/>
    </source>
</evidence>
<reference evidence="7" key="1">
    <citation type="journal article" date="2022" name="G3 (Bethesda)">
        <title>High quality genome of the basidiomycete yeast Dioszegia hungarica PDD-24b-2 isolated from cloud water.</title>
        <authorList>
            <person name="Jarrige D."/>
            <person name="Haridas S."/>
            <person name="Bleykasten-Grosshans C."/>
            <person name="Joly M."/>
            <person name="Nadalig T."/>
            <person name="Sancelme M."/>
            <person name="Vuilleumier S."/>
            <person name="Grigoriev I.V."/>
            <person name="Amato P."/>
            <person name="Bringel F."/>
        </authorList>
    </citation>
    <scope>NUCLEOTIDE SEQUENCE</scope>
    <source>
        <strain evidence="7">PDD-24b-2</strain>
    </source>
</reference>
<evidence type="ECO:0000256" key="6">
    <source>
        <dbReference type="SAM" id="Phobius"/>
    </source>
</evidence>
<evidence type="ECO:0000256" key="4">
    <source>
        <dbReference type="ARBA" id="ARBA00023136"/>
    </source>
</evidence>
<feature type="transmembrane region" description="Helical" evidence="6">
    <location>
        <begin position="31"/>
        <end position="51"/>
    </location>
</feature>
<keyword evidence="8" id="KW-1185">Reference proteome</keyword>
<feature type="transmembrane region" description="Helical" evidence="6">
    <location>
        <begin position="295"/>
        <end position="319"/>
    </location>
</feature>
<dbReference type="GeneID" id="77730320"/>
<evidence type="ECO:0000256" key="5">
    <source>
        <dbReference type="SAM" id="MobiDB-lite"/>
    </source>
</evidence>
<dbReference type="GO" id="GO:0000324">
    <property type="term" value="C:fungal-type vacuole"/>
    <property type="evidence" value="ECO:0007669"/>
    <property type="project" value="TreeGrafter"/>
</dbReference>
<dbReference type="PANTHER" id="PTHR31465">
    <property type="entry name" value="PROTEIN RTA1-RELATED"/>
    <property type="match status" value="1"/>
</dbReference>
<evidence type="ECO:0000313" key="8">
    <source>
        <dbReference type="Proteomes" id="UP001164286"/>
    </source>
</evidence>
<feature type="transmembrane region" description="Helical" evidence="6">
    <location>
        <begin position="58"/>
        <end position="80"/>
    </location>
</feature>
<dbReference type="InterPro" id="IPR007568">
    <property type="entry name" value="RTA1"/>
</dbReference>
<dbReference type="AlphaFoldDB" id="A0AA38H3Y0"/>
<evidence type="ECO:0000256" key="2">
    <source>
        <dbReference type="ARBA" id="ARBA00022692"/>
    </source>
</evidence>
<dbReference type="Pfam" id="PF04479">
    <property type="entry name" value="RTA1"/>
    <property type="match status" value="1"/>
</dbReference>
<evidence type="ECO:0000313" key="7">
    <source>
        <dbReference type="EMBL" id="KAI9632186.1"/>
    </source>
</evidence>
<feature type="transmembrane region" description="Helical" evidence="6">
    <location>
        <begin position="132"/>
        <end position="158"/>
    </location>
</feature>
<dbReference type="EMBL" id="JAKWFO010000014">
    <property type="protein sequence ID" value="KAI9632186.1"/>
    <property type="molecule type" value="Genomic_DNA"/>
</dbReference>
<organism evidence="7 8">
    <name type="scientific">Dioszegia hungarica</name>
    <dbReference type="NCBI Taxonomy" id="4972"/>
    <lineage>
        <taxon>Eukaryota</taxon>
        <taxon>Fungi</taxon>
        <taxon>Dikarya</taxon>
        <taxon>Basidiomycota</taxon>
        <taxon>Agaricomycotina</taxon>
        <taxon>Tremellomycetes</taxon>
        <taxon>Tremellales</taxon>
        <taxon>Bulleribasidiaceae</taxon>
        <taxon>Dioszegia</taxon>
    </lineage>
</organism>
<feature type="transmembrane region" description="Helical" evidence="6">
    <location>
        <begin position="170"/>
        <end position="194"/>
    </location>
</feature>
<dbReference type="RefSeq" id="XP_052941963.1">
    <property type="nucleotide sequence ID" value="XM_053091115.1"/>
</dbReference>
<comment type="caution">
    <text evidence="7">The sequence shown here is derived from an EMBL/GenBank/DDBJ whole genome shotgun (WGS) entry which is preliminary data.</text>
</comment>